<dbReference type="InterPro" id="IPR003462">
    <property type="entry name" value="ODC_Mu_crystall"/>
</dbReference>
<comment type="caution">
    <text evidence="1">The sequence shown here is derived from an EMBL/GenBank/DDBJ whole genome shotgun (WGS) entry which is preliminary data.</text>
</comment>
<dbReference type="InterPro" id="IPR023401">
    <property type="entry name" value="ODC_N"/>
</dbReference>
<organism evidence="1 2">
    <name type="scientific">Halorubellus litoreus</name>
    <dbReference type="NCBI Taxonomy" id="755308"/>
    <lineage>
        <taxon>Archaea</taxon>
        <taxon>Methanobacteriati</taxon>
        <taxon>Methanobacteriota</taxon>
        <taxon>Stenosarchaea group</taxon>
        <taxon>Halobacteria</taxon>
        <taxon>Halobacteriales</taxon>
        <taxon>Halorubellaceae</taxon>
        <taxon>Halorubellus</taxon>
    </lineage>
</organism>
<dbReference type="Proteomes" id="UP001596395">
    <property type="component" value="Unassembled WGS sequence"/>
</dbReference>
<sequence>MVRVIADDDVDRLLDLDALLGVVADAFRAQRDGAVERPDRPHFPIGTGLDPEDADRALGTGLAMPAYVHGAATYATKVASVHEENPDRGLPTVHAQILVADAATGEPRALVAGGRVTNARTGCIGGLAVAHLARSPVTLATFGAGTQARWQTRAIAAATEVDAVAVYSPSDSKHECATDLDAELDADVRAAESPTDALDGANAVVTATTSTEPVFDAADCPDGAVVVAVGAYTPEMQELDAETVGRADRLYADVPEEAVETGDLAGRRSVEELRPFADAFDAETVPPEELVVVKSVGSAVLDAATADWLLERAADRDTGTDVSL</sequence>
<reference evidence="1 2" key="1">
    <citation type="journal article" date="2019" name="Int. J. Syst. Evol. Microbiol.">
        <title>The Global Catalogue of Microorganisms (GCM) 10K type strain sequencing project: providing services to taxonomists for standard genome sequencing and annotation.</title>
        <authorList>
            <consortium name="The Broad Institute Genomics Platform"/>
            <consortium name="The Broad Institute Genome Sequencing Center for Infectious Disease"/>
            <person name="Wu L."/>
            <person name="Ma J."/>
        </authorList>
    </citation>
    <scope>NUCLEOTIDE SEQUENCE [LARGE SCALE GENOMIC DNA]</scope>
    <source>
        <strain evidence="1 2">GX26</strain>
    </source>
</reference>
<dbReference type="Gene3D" id="3.30.1780.10">
    <property type="entry name" value="ornithine cyclodeaminase, domain 1"/>
    <property type="match status" value="1"/>
</dbReference>
<dbReference type="InterPro" id="IPR036291">
    <property type="entry name" value="NAD(P)-bd_dom_sf"/>
</dbReference>
<accession>A0ABD5VEQ1</accession>
<dbReference type="AlphaFoldDB" id="A0ABD5VEQ1"/>
<dbReference type="Gene3D" id="3.40.50.720">
    <property type="entry name" value="NAD(P)-binding Rossmann-like Domain"/>
    <property type="match status" value="1"/>
</dbReference>
<dbReference type="PIRSF" id="PIRSF001439">
    <property type="entry name" value="CryM"/>
    <property type="match status" value="1"/>
</dbReference>
<name>A0ABD5VEQ1_9EURY</name>
<dbReference type="EMBL" id="JBHSXN010000002">
    <property type="protein sequence ID" value="MFC6953556.1"/>
    <property type="molecule type" value="Genomic_DNA"/>
</dbReference>
<dbReference type="SUPFAM" id="SSF51735">
    <property type="entry name" value="NAD(P)-binding Rossmann-fold domains"/>
    <property type="match status" value="1"/>
</dbReference>
<dbReference type="PANTHER" id="PTHR13812:SF19">
    <property type="entry name" value="KETIMINE REDUCTASE MU-CRYSTALLIN"/>
    <property type="match status" value="1"/>
</dbReference>
<keyword evidence="2" id="KW-1185">Reference proteome</keyword>
<dbReference type="RefSeq" id="WP_336350513.1">
    <property type="nucleotide sequence ID" value="NZ_JAZAQL010000002.1"/>
</dbReference>
<dbReference type="Pfam" id="PF02423">
    <property type="entry name" value="OCD_Mu_crystall"/>
    <property type="match status" value="1"/>
</dbReference>
<gene>
    <name evidence="1" type="ORF">ACFQGB_11845</name>
</gene>
<protein>
    <submittedName>
        <fullName evidence="1">Ornithine cyclodeaminase family protein</fullName>
    </submittedName>
</protein>
<evidence type="ECO:0000313" key="2">
    <source>
        <dbReference type="Proteomes" id="UP001596395"/>
    </source>
</evidence>
<proteinExistence type="predicted"/>
<evidence type="ECO:0000313" key="1">
    <source>
        <dbReference type="EMBL" id="MFC6953556.1"/>
    </source>
</evidence>
<dbReference type="PANTHER" id="PTHR13812">
    <property type="entry name" value="KETIMINE REDUCTASE MU-CRYSTALLIN"/>
    <property type="match status" value="1"/>
</dbReference>